<gene>
    <name evidence="8" type="ORF">GR138_06990</name>
</gene>
<sequence length="129" mass="13573">MKRVLLFAVAGAAGFLVDAGILALLLWATPLGPLVARLFAIAAAMLFTFWLNRTFTFGHSARSLSAEGARYGGVGISAALLNYAVYSALVLAFPALWPVLAVAIASLVAMVWSFLGYSRFVFGASSPSK</sequence>
<feature type="transmembrane region" description="Helical" evidence="6">
    <location>
        <begin position="99"/>
        <end position="122"/>
    </location>
</feature>
<evidence type="ECO:0000256" key="1">
    <source>
        <dbReference type="ARBA" id="ARBA00004141"/>
    </source>
</evidence>
<accession>A0A6N8SBJ8</accession>
<dbReference type="Pfam" id="PF04138">
    <property type="entry name" value="GtrA_DPMS_TM"/>
    <property type="match status" value="1"/>
</dbReference>
<dbReference type="OrthoDB" id="7360864at2"/>
<dbReference type="RefSeq" id="WP_160857881.1">
    <property type="nucleotide sequence ID" value="NZ_WUMK01000002.1"/>
</dbReference>
<keyword evidence="9" id="KW-1185">Reference proteome</keyword>
<evidence type="ECO:0000256" key="5">
    <source>
        <dbReference type="ARBA" id="ARBA00023136"/>
    </source>
</evidence>
<evidence type="ECO:0000256" key="2">
    <source>
        <dbReference type="ARBA" id="ARBA00009399"/>
    </source>
</evidence>
<feature type="transmembrane region" description="Helical" evidence="6">
    <location>
        <begin position="35"/>
        <end position="51"/>
    </location>
</feature>
<evidence type="ECO:0000313" key="8">
    <source>
        <dbReference type="EMBL" id="MXN44928.1"/>
    </source>
</evidence>
<evidence type="ECO:0000259" key="7">
    <source>
        <dbReference type="Pfam" id="PF04138"/>
    </source>
</evidence>
<dbReference type="AlphaFoldDB" id="A0A6N8SBJ8"/>
<evidence type="ECO:0000256" key="6">
    <source>
        <dbReference type="SAM" id="Phobius"/>
    </source>
</evidence>
<dbReference type="GO" id="GO:0000271">
    <property type="term" value="P:polysaccharide biosynthetic process"/>
    <property type="evidence" value="ECO:0007669"/>
    <property type="project" value="InterPro"/>
</dbReference>
<proteinExistence type="inferred from homology"/>
<comment type="caution">
    <text evidence="8">The sequence shown here is derived from an EMBL/GenBank/DDBJ whole genome shotgun (WGS) entry which is preliminary data.</text>
</comment>
<dbReference type="InterPro" id="IPR007267">
    <property type="entry name" value="GtrA_DPMS_TM"/>
</dbReference>
<dbReference type="PANTHER" id="PTHR38459:SF1">
    <property type="entry name" value="PROPHAGE BACTOPRENOL-LINKED GLUCOSE TRANSLOCASE HOMOLOG"/>
    <property type="match status" value="1"/>
</dbReference>
<evidence type="ECO:0000256" key="3">
    <source>
        <dbReference type="ARBA" id="ARBA00022692"/>
    </source>
</evidence>
<keyword evidence="4 6" id="KW-1133">Transmembrane helix</keyword>
<keyword evidence="5 6" id="KW-0472">Membrane</keyword>
<dbReference type="EMBL" id="WUMK01000002">
    <property type="protein sequence ID" value="MXN44928.1"/>
    <property type="molecule type" value="Genomic_DNA"/>
</dbReference>
<dbReference type="GO" id="GO:0005886">
    <property type="term" value="C:plasma membrane"/>
    <property type="evidence" value="ECO:0007669"/>
    <property type="project" value="TreeGrafter"/>
</dbReference>
<comment type="similarity">
    <text evidence="2">Belongs to the GtrA family.</text>
</comment>
<dbReference type="Proteomes" id="UP000435802">
    <property type="component" value="Unassembled WGS sequence"/>
</dbReference>
<evidence type="ECO:0000256" key="4">
    <source>
        <dbReference type="ARBA" id="ARBA00022989"/>
    </source>
</evidence>
<feature type="domain" description="GtrA/DPMS transmembrane" evidence="7">
    <location>
        <begin position="7"/>
        <end position="122"/>
    </location>
</feature>
<reference evidence="8 9" key="1">
    <citation type="submission" date="2019-12" db="EMBL/GenBank/DDBJ databases">
        <title>Shinella kummerowiae sp. nov., a symbiotic bacterium isolated from root nodules of the herbal legume Kummerowia stipulacea.</title>
        <authorList>
            <person name="Gao J."/>
        </authorList>
    </citation>
    <scope>NUCLEOTIDE SEQUENCE [LARGE SCALE GENOMIC DNA]</scope>
    <source>
        <strain evidence="8 9">CCBAU 25048</strain>
    </source>
</reference>
<comment type="subcellular location">
    <subcellularLocation>
        <location evidence="1">Membrane</location>
        <topology evidence="1">Multi-pass membrane protein</topology>
    </subcellularLocation>
</comment>
<keyword evidence="3 6" id="KW-0812">Transmembrane</keyword>
<organism evidence="8 9">
    <name type="scientific">Shinella kummerowiae</name>
    <dbReference type="NCBI Taxonomy" id="417745"/>
    <lineage>
        <taxon>Bacteria</taxon>
        <taxon>Pseudomonadati</taxon>
        <taxon>Pseudomonadota</taxon>
        <taxon>Alphaproteobacteria</taxon>
        <taxon>Hyphomicrobiales</taxon>
        <taxon>Rhizobiaceae</taxon>
        <taxon>Shinella</taxon>
    </lineage>
</organism>
<evidence type="ECO:0000313" key="9">
    <source>
        <dbReference type="Proteomes" id="UP000435802"/>
    </source>
</evidence>
<feature type="transmembrane region" description="Helical" evidence="6">
    <location>
        <begin position="71"/>
        <end position="93"/>
    </location>
</feature>
<name>A0A6N8SBJ8_9HYPH</name>
<protein>
    <submittedName>
        <fullName evidence="8">GtrA family protein</fullName>
    </submittedName>
</protein>
<dbReference type="InterPro" id="IPR051401">
    <property type="entry name" value="GtrA_CellWall_Glycosyl"/>
</dbReference>
<dbReference type="PANTHER" id="PTHR38459">
    <property type="entry name" value="PROPHAGE BACTOPRENOL-LINKED GLUCOSE TRANSLOCASE HOMOLOG"/>
    <property type="match status" value="1"/>
</dbReference>